<accession>A0A5P1RDJ8</accession>
<protein>
    <submittedName>
        <fullName evidence="2">UPF0231 family protein</fullName>
    </submittedName>
</protein>
<evidence type="ECO:0000256" key="1">
    <source>
        <dbReference type="ARBA" id="ARBA00005367"/>
    </source>
</evidence>
<organism evidence="2 3">
    <name type="scientific">Neptunomonas concharum</name>
    <dbReference type="NCBI Taxonomy" id="1031538"/>
    <lineage>
        <taxon>Bacteria</taxon>
        <taxon>Pseudomonadati</taxon>
        <taxon>Pseudomonadota</taxon>
        <taxon>Gammaproteobacteria</taxon>
        <taxon>Oceanospirillales</taxon>
        <taxon>Oceanospirillaceae</taxon>
        <taxon>Neptunomonas</taxon>
    </lineage>
</organism>
<evidence type="ECO:0000313" key="2">
    <source>
        <dbReference type="EMBL" id="QEQ97683.1"/>
    </source>
</evidence>
<comment type="similarity">
    <text evidence="1">Belongs to the UPF0231 family.</text>
</comment>
<sequence length="123" mass="14012">MGVEYEFTFDQYEQPLARFDMGSEAFSPWFTDECNTPLKAKQLLEVITQLEQKQRQAFTLIGTEYKLSINQQGAEVSALNLEDEFSDELPEGTNPYDAELQAGCGLEDFKEALTSWLAFLTNH</sequence>
<dbReference type="EMBL" id="CP043869">
    <property type="protein sequence ID" value="QEQ97683.1"/>
    <property type="molecule type" value="Genomic_DNA"/>
</dbReference>
<dbReference type="OrthoDB" id="5739292at2"/>
<dbReference type="InterPro" id="IPR008249">
    <property type="entry name" value="UPF0231"/>
</dbReference>
<reference evidence="2 3" key="1">
    <citation type="journal article" date="2019" name="Biochem. Eng. J.">
        <title>Metabolic engineering of the marine bacteria Neptunomonas concharum for the production of acetoin and meso-2,3-butanediol from acetate.</title>
        <authorList>
            <person name="Li W."/>
            <person name="Pu N."/>
            <person name="Liu C.-X."/>
            <person name="Yuan Q.-P."/>
            <person name="Li Z.-J."/>
        </authorList>
    </citation>
    <scope>NUCLEOTIDE SEQUENCE [LARGE SCALE GENOMIC DNA]</scope>
    <source>
        <strain evidence="2 3">JCM17730</strain>
    </source>
</reference>
<evidence type="ECO:0000313" key="3">
    <source>
        <dbReference type="Proteomes" id="UP000324760"/>
    </source>
</evidence>
<dbReference type="Pfam" id="PF06062">
    <property type="entry name" value="UPF0231"/>
    <property type="match status" value="1"/>
</dbReference>
<keyword evidence="3" id="KW-1185">Reference proteome</keyword>
<dbReference type="Proteomes" id="UP000324760">
    <property type="component" value="Chromosome"/>
</dbReference>
<name>A0A5P1RDJ8_9GAMM</name>
<gene>
    <name evidence="2" type="ORF">F0U83_13675</name>
</gene>
<dbReference type="KEGG" id="ncu:F0U83_13675"/>
<dbReference type="AlphaFoldDB" id="A0A5P1RDJ8"/>
<proteinExistence type="inferred from homology"/>